<dbReference type="AlphaFoldDB" id="A0A2T1C879"/>
<reference evidence="2 3" key="2">
    <citation type="submission" date="2018-03" db="EMBL/GenBank/DDBJ databases">
        <title>The ancient ancestry and fast evolution of plastids.</title>
        <authorList>
            <person name="Moore K.R."/>
            <person name="Magnabosco C."/>
            <person name="Momper L."/>
            <person name="Gold D.A."/>
            <person name="Bosak T."/>
            <person name="Fournier G.P."/>
        </authorList>
    </citation>
    <scope>NUCLEOTIDE SEQUENCE [LARGE SCALE GENOMIC DNA]</scope>
    <source>
        <strain evidence="2 3">CCAP 1448/3</strain>
    </source>
</reference>
<evidence type="ECO:0000313" key="3">
    <source>
        <dbReference type="Proteomes" id="UP000238762"/>
    </source>
</evidence>
<name>A0A2T1C879_9CYAN</name>
<dbReference type="PANTHER" id="PTHR43861:SF1">
    <property type="entry name" value="TRANS-ACONITATE 2-METHYLTRANSFERASE"/>
    <property type="match status" value="1"/>
</dbReference>
<dbReference type="GO" id="GO:0032259">
    <property type="term" value="P:methylation"/>
    <property type="evidence" value="ECO:0007669"/>
    <property type="project" value="UniProtKB-KW"/>
</dbReference>
<dbReference type="Pfam" id="PF13847">
    <property type="entry name" value="Methyltransf_31"/>
    <property type="match status" value="1"/>
</dbReference>
<sequence>MKQIYNVHLRKTAMYKWNPEDYQQNSTGQQKLAQDLLEKVKLNGNERILDLGCGDGKITAQIAKCVPQGFVLGTDFSEEMIEFAKQKFPSTDFPNLNFEWRDARDLNYDAQFDLIVSFSCLHWIKEHLLVLEGIERSLKPSGKAILMFGGKGNAKEIQESANKIVAQPRWQQYFQDFVFPYAFYGVEEYREWLSAVGLKPQRLELVPKDMTHQGKEGLKAWLRTTWMPYTSRIPVELQADFIEDMATQFLSHNPVDAEGLVHVGMVRLEVEAIHRG</sequence>
<dbReference type="Proteomes" id="UP000238762">
    <property type="component" value="Unassembled WGS sequence"/>
</dbReference>
<reference evidence="2 3" key="1">
    <citation type="submission" date="2018-02" db="EMBL/GenBank/DDBJ databases">
        <authorList>
            <person name="Cohen D.B."/>
            <person name="Kent A.D."/>
        </authorList>
    </citation>
    <scope>NUCLEOTIDE SEQUENCE [LARGE SCALE GENOMIC DNA]</scope>
    <source>
        <strain evidence="2 3">CCAP 1448/3</strain>
    </source>
</reference>
<keyword evidence="2" id="KW-0808">Transferase</keyword>
<keyword evidence="3" id="KW-1185">Reference proteome</keyword>
<evidence type="ECO:0000313" key="2">
    <source>
        <dbReference type="EMBL" id="PSB04449.1"/>
    </source>
</evidence>
<feature type="domain" description="Methyltransferase" evidence="1">
    <location>
        <begin position="44"/>
        <end position="146"/>
    </location>
</feature>
<dbReference type="InterPro" id="IPR029063">
    <property type="entry name" value="SAM-dependent_MTases_sf"/>
</dbReference>
<dbReference type="InterPro" id="IPR025714">
    <property type="entry name" value="Methyltranfer_dom"/>
</dbReference>
<dbReference type="SUPFAM" id="SSF53335">
    <property type="entry name" value="S-adenosyl-L-methionine-dependent methyltransferases"/>
    <property type="match status" value="1"/>
</dbReference>
<accession>A0A2T1C879</accession>
<dbReference type="CDD" id="cd02440">
    <property type="entry name" value="AdoMet_MTases"/>
    <property type="match status" value="1"/>
</dbReference>
<proteinExistence type="predicted"/>
<dbReference type="EMBL" id="PVWJ01000012">
    <property type="protein sequence ID" value="PSB04449.1"/>
    <property type="molecule type" value="Genomic_DNA"/>
</dbReference>
<dbReference type="Gene3D" id="3.40.50.150">
    <property type="entry name" value="Vaccinia Virus protein VP39"/>
    <property type="match status" value="1"/>
</dbReference>
<dbReference type="RefSeq" id="WP_106287353.1">
    <property type="nucleotide sequence ID" value="NZ_CAWNTC010000182.1"/>
</dbReference>
<evidence type="ECO:0000259" key="1">
    <source>
        <dbReference type="Pfam" id="PF13847"/>
    </source>
</evidence>
<organism evidence="2 3">
    <name type="scientific">Merismopedia glauca CCAP 1448/3</name>
    <dbReference type="NCBI Taxonomy" id="1296344"/>
    <lineage>
        <taxon>Bacteria</taxon>
        <taxon>Bacillati</taxon>
        <taxon>Cyanobacteriota</taxon>
        <taxon>Cyanophyceae</taxon>
        <taxon>Synechococcales</taxon>
        <taxon>Merismopediaceae</taxon>
        <taxon>Merismopedia</taxon>
    </lineage>
</organism>
<dbReference type="PANTHER" id="PTHR43861">
    <property type="entry name" value="TRANS-ACONITATE 2-METHYLTRANSFERASE-RELATED"/>
    <property type="match status" value="1"/>
</dbReference>
<gene>
    <name evidence="2" type="ORF">C7B64_03935</name>
</gene>
<protein>
    <submittedName>
        <fullName evidence="2">SAM-dependent methyltransferase</fullName>
    </submittedName>
</protein>
<comment type="caution">
    <text evidence="2">The sequence shown here is derived from an EMBL/GenBank/DDBJ whole genome shotgun (WGS) entry which is preliminary data.</text>
</comment>
<dbReference type="GO" id="GO:0008168">
    <property type="term" value="F:methyltransferase activity"/>
    <property type="evidence" value="ECO:0007669"/>
    <property type="project" value="UniProtKB-KW"/>
</dbReference>
<dbReference type="OrthoDB" id="9760689at2"/>
<keyword evidence="2" id="KW-0489">Methyltransferase</keyword>